<evidence type="ECO:0000313" key="4">
    <source>
        <dbReference type="Proteomes" id="UP001596044"/>
    </source>
</evidence>
<evidence type="ECO:0000313" key="3">
    <source>
        <dbReference type="EMBL" id="MFC5450412.1"/>
    </source>
</evidence>
<dbReference type="InterPro" id="IPR015942">
    <property type="entry name" value="Asp/Glu/hydantoin_racemase"/>
</dbReference>
<evidence type="ECO:0000256" key="2">
    <source>
        <dbReference type="ARBA" id="ARBA00023235"/>
    </source>
</evidence>
<dbReference type="Proteomes" id="UP001596044">
    <property type="component" value="Unassembled WGS sequence"/>
</dbReference>
<keyword evidence="4" id="KW-1185">Reference proteome</keyword>
<dbReference type="EMBL" id="JBHSMJ010000025">
    <property type="protein sequence ID" value="MFC5450412.1"/>
    <property type="molecule type" value="Genomic_DNA"/>
</dbReference>
<organism evidence="3 4">
    <name type="scientific">Paenibacillus aestuarii</name>
    <dbReference type="NCBI Taxonomy" id="516965"/>
    <lineage>
        <taxon>Bacteria</taxon>
        <taxon>Bacillati</taxon>
        <taxon>Bacillota</taxon>
        <taxon>Bacilli</taxon>
        <taxon>Bacillales</taxon>
        <taxon>Paenibacillaceae</taxon>
        <taxon>Paenibacillus</taxon>
    </lineage>
</organism>
<dbReference type="NCBIfam" id="TIGR00035">
    <property type="entry name" value="asp_race"/>
    <property type="match status" value="1"/>
</dbReference>
<gene>
    <name evidence="3" type="ORF">ACFPOG_19350</name>
</gene>
<keyword evidence="2" id="KW-0413">Isomerase</keyword>
<dbReference type="InterPro" id="IPR001920">
    <property type="entry name" value="Asp/Glu_race"/>
</dbReference>
<comment type="caution">
    <text evidence="3">The sequence shown here is derived from an EMBL/GenBank/DDBJ whole genome shotgun (WGS) entry which is preliminary data.</text>
</comment>
<dbReference type="PANTHER" id="PTHR21198">
    <property type="entry name" value="GLUTAMATE RACEMASE"/>
    <property type="match status" value="1"/>
</dbReference>
<dbReference type="Gene3D" id="3.40.50.1860">
    <property type="match status" value="2"/>
</dbReference>
<comment type="similarity">
    <text evidence="1">Belongs to the aspartate/glutamate racemases family.</text>
</comment>
<proteinExistence type="inferred from homology"/>
<dbReference type="PROSITE" id="PS00924">
    <property type="entry name" value="ASP_GLU_RACEMASE_2"/>
    <property type="match status" value="1"/>
</dbReference>
<sequence>MKTIGLIGGLSWESTTEYYRHINRIMNERMGKLHSAKCMLYSMDFEEVVKLQEAGEWDEATKVMVEAAQRLEAGGADVIVICTNTMHRMADEVQAAVSIPLLHIIDVTAERIKQQGLRRVGLMGTRYTMEQEFYRERLQRQGIEAVIPQDDERELVHSVLRNELFKGVCTPESKAKFIEIIERLHAQGAEGIILGCTEIPLLVQQEDTGIPLFDTTRIHAEESVEFALA</sequence>
<accession>A0ABW0KCV9</accession>
<dbReference type="RefSeq" id="WP_270885697.1">
    <property type="nucleotide sequence ID" value="NZ_JAQFVF010000089.1"/>
</dbReference>
<reference evidence="4" key="1">
    <citation type="journal article" date="2019" name="Int. J. Syst. Evol. Microbiol.">
        <title>The Global Catalogue of Microorganisms (GCM) 10K type strain sequencing project: providing services to taxonomists for standard genome sequencing and annotation.</title>
        <authorList>
            <consortium name="The Broad Institute Genomics Platform"/>
            <consortium name="The Broad Institute Genome Sequencing Center for Infectious Disease"/>
            <person name="Wu L."/>
            <person name="Ma J."/>
        </authorList>
    </citation>
    <scope>NUCLEOTIDE SEQUENCE [LARGE SCALE GENOMIC DNA]</scope>
    <source>
        <strain evidence="4">KACC 11904</strain>
    </source>
</reference>
<evidence type="ECO:0000256" key="1">
    <source>
        <dbReference type="ARBA" id="ARBA00007847"/>
    </source>
</evidence>
<dbReference type="Pfam" id="PF01177">
    <property type="entry name" value="Asp_Glu_race"/>
    <property type="match status" value="1"/>
</dbReference>
<dbReference type="InterPro" id="IPR033134">
    <property type="entry name" value="Asp/Glu_racemase_AS_2"/>
</dbReference>
<protein>
    <submittedName>
        <fullName evidence="3">Aspartate/glutamate racemase family protein</fullName>
    </submittedName>
</protein>
<dbReference type="SUPFAM" id="SSF53681">
    <property type="entry name" value="Aspartate/glutamate racemase"/>
    <property type="match status" value="2"/>
</dbReference>
<dbReference type="PANTHER" id="PTHR21198:SF7">
    <property type="entry name" value="ASPARTATE-GLUTAMATE RACEMASE FAMILY"/>
    <property type="match status" value="1"/>
</dbReference>
<name>A0ABW0KCV9_9BACL</name>
<dbReference type="InterPro" id="IPR004380">
    <property type="entry name" value="Asp_race"/>
</dbReference>